<feature type="domain" description="RagB/SusD" evidence="7">
    <location>
        <begin position="264"/>
        <end position="420"/>
    </location>
</feature>
<evidence type="ECO:0000256" key="1">
    <source>
        <dbReference type="ARBA" id="ARBA00004442"/>
    </source>
</evidence>
<comment type="similarity">
    <text evidence="2">Belongs to the SusD family.</text>
</comment>
<evidence type="ECO:0000313" key="10">
    <source>
        <dbReference type="Proteomes" id="UP001517367"/>
    </source>
</evidence>
<evidence type="ECO:0000256" key="2">
    <source>
        <dbReference type="ARBA" id="ARBA00006275"/>
    </source>
</evidence>
<dbReference type="Gene3D" id="1.25.40.390">
    <property type="match status" value="2"/>
</dbReference>
<feature type="domain" description="RagB/SusD" evidence="7">
    <location>
        <begin position="520"/>
        <end position="605"/>
    </location>
</feature>
<name>A0ABW9JJK8_9SPHI</name>
<dbReference type="EMBL" id="SRMP02000016">
    <property type="protein sequence ID" value="MFN0291928.1"/>
    <property type="molecule type" value="Genomic_DNA"/>
</dbReference>
<comment type="caution">
    <text evidence="9">The sequence shown here is derived from an EMBL/GenBank/DDBJ whole genome shotgun (WGS) entry which is preliminary data.</text>
</comment>
<keyword evidence="3 6" id="KW-0732">Signal</keyword>
<evidence type="ECO:0000256" key="5">
    <source>
        <dbReference type="ARBA" id="ARBA00023237"/>
    </source>
</evidence>
<evidence type="ECO:0000256" key="3">
    <source>
        <dbReference type="ARBA" id="ARBA00022729"/>
    </source>
</evidence>
<evidence type="ECO:0000313" key="9">
    <source>
        <dbReference type="EMBL" id="MFN0291928.1"/>
    </source>
</evidence>
<dbReference type="Pfam" id="PF07980">
    <property type="entry name" value="SusD_RagB"/>
    <property type="match status" value="2"/>
</dbReference>
<organism evidence="9 10">
    <name type="scientific">Pedobacter helvus</name>
    <dbReference type="NCBI Taxonomy" id="2563444"/>
    <lineage>
        <taxon>Bacteria</taxon>
        <taxon>Pseudomonadati</taxon>
        <taxon>Bacteroidota</taxon>
        <taxon>Sphingobacteriia</taxon>
        <taxon>Sphingobacteriales</taxon>
        <taxon>Sphingobacteriaceae</taxon>
        <taxon>Pedobacter</taxon>
    </lineage>
</organism>
<feature type="signal peptide" evidence="6">
    <location>
        <begin position="1"/>
        <end position="20"/>
    </location>
</feature>
<keyword evidence="5" id="KW-0998">Cell outer membrane</keyword>
<feature type="domain" description="SusD-like N-terminal" evidence="8">
    <location>
        <begin position="20"/>
        <end position="213"/>
    </location>
</feature>
<gene>
    <name evidence="9" type="ORF">E5L68_011040</name>
</gene>
<dbReference type="Pfam" id="PF14322">
    <property type="entry name" value="SusD-like_3"/>
    <property type="match status" value="1"/>
</dbReference>
<evidence type="ECO:0000259" key="7">
    <source>
        <dbReference type="Pfam" id="PF07980"/>
    </source>
</evidence>
<evidence type="ECO:0000256" key="6">
    <source>
        <dbReference type="SAM" id="SignalP"/>
    </source>
</evidence>
<accession>A0ABW9JJK8</accession>
<sequence length="605" mass="66235">MKKNLILLAVVLLCSTSCKKFLDTKPTNFITPEYNTIAQLETGLAGVYDVLGAVYQDVYPYWLNATSDLSLERSGSSNSTVYVYSPADIRITDLWRLLYQGVYRANNILAVVDNPALDEKSRNRIKGETLFLRAYFNFLLVSNYGDMPLLLTSNPSITELNVPQTPQKDVYDAIVKDMITAEGYVDAAGTGVATFGGRVSKSAVQGILARVYLKMAGYPLNGGLPMYQEALKWGLKLKDSGTHELEADYREVFKRYARDQYDIKESIWEIEYYGNGTGGLQEYSYVTGGRFGILCVDQSKGNSSGLIFATRKLYNLYKESAESTLPIKSSYDIRRDWNIAPYHWGSAATAVYTSNTDLHRRYAGKWRREYETLTPKGNNVTGQNFPLLRYSDVLLMIAEAENAVSGPANAAQYVNEVRRRGFGILYGNTVKSITITNGGTGYTSVPTVTVGGTQITATATIAGGAVTAINITDYGQITKTNGYTAPPTITITGGGGTGATATAVLTQNADADLTAADIASPGAMLIAIKNERAKELCFESLRRSDLIRWGNFVNDIKQYAIDARAIGAIDGMVAWTNNVTARSVLFPIPIYDITLNKALVQNPGY</sequence>
<protein>
    <submittedName>
        <fullName evidence="9">RagB/SusD family nutrient uptake outer membrane protein</fullName>
    </submittedName>
</protein>
<dbReference type="RefSeq" id="WP_138730776.1">
    <property type="nucleotide sequence ID" value="NZ_SRMP02000016.1"/>
</dbReference>
<evidence type="ECO:0000259" key="8">
    <source>
        <dbReference type="Pfam" id="PF14322"/>
    </source>
</evidence>
<proteinExistence type="inferred from homology"/>
<reference evidence="9 10" key="1">
    <citation type="submission" date="2024-12" db="EMBL/GenBank/DDBJ databases">
        <authorList>
            <person name="Hu S."/>
        </authorList>
    </citation>
    <scope>NUCLEOTIDE SEQUENCE [LARGE SCALE GENOMIC DNA]</scope>
    <source>
        <strain evidence="9 10">P-25</strain>
    </source>
</reference>
<comment type="subcellular location">
    <subcellularLocation>
        <location evidence="1">Cell outer membrane</location>
    </subcellularLocation>
</comment>
<dbReference type="InterPro" id="IPR012944">
    <property type="entry name" value="SusD_RagB_dom"/>
</dbReference>
<evidence type="ECO:0000256" key="4">
    <source>
        <dbReference type="ARBA" id="ARBA00023136"/>
    </source>
</evidence>
<dbReference type="SUPFAM" id="SSF48452">
    <property type="entry name" value="TPR-like"/>
    <property type="match status" value="1"/>
</dbReference>
<dbReference type="InterPro" id="IPR033985">
    <property type="entry name" value="SusD-like_N"/>
</dbReference>
<feature type="chain" id="PRO_5045460249" evidence="6">
    <location>
        <begin position="21"/>
        <end position="605"/>
    </location>
</feature>
<dbReference type="Proteomes" id="UP001517367">
    <property type="component" value="Unassembled WGS sequence"/>
</dbReference>
<keyword evidence="10" id="KW-1185">Reference proteome</keyword>
<dbReference type="InterPro" id="IPR011990">
    <property type="entry name" value="TPR-like_helical_dom_sf"/>
</dbReference>
<keyword evidence="4" id="KW-0472">Membrane</keyword>